<keyword evidence="4" id="KW-1185">Reference proteome</keyword>
<feature type="signal peptide" evidence="2">
    <location>
        <begin position="1"/>
        <end position="20"/>
    </location>
</feature>
<evidence type="ECO:0000313" key="3">
    <source>
        <dbReference type="EMBL" id="PSS03210.1"/>
    </source>
</evidence>
<protein>
    <submittedName>
        <fullName evidence="3">Uncharacterized protein</fullName>
    </submittedName>
</protein>
<accession>A0A2T3ALH0</accession>
<proteinExistence type="predicted"/>
<feature type="transmembrane region" description="Helical" evidence="1">
    <location>
        <begin position="159"/>
        <end position="178"/>
    </location>
</feature>
<sequence length="199" mass="22436">MHRRWGSTLGKSCFWGSSFALHVLQLDFQFSFGVHALDNTLLRLLSCGSSTAPPYCSNAKLNNFAKFHAALTAARVKNSNKSRCHNAKFAYAIFSLNISYASLWSVCSLHMSEPPEFYDREKIRGPGKSYFSDFFLFLIATNCRFNQCVAFLLSDFLCFAFSCSFYFCFWGSGGNLLYKVPVGGITMNCKNKQNTQKCV</sequence>
<dbReference type="InParanoid" id="A0A2T3ALH0"/>
<feature type="chain" id="PRO_5015709870" evidence="2">
    <location>
        <begin position="21"/>
        <end position="199"/>
    </location>
</feature>
<evidence type="ECO:0000256" key="1">
    <source>
        <dbReference type="SAM" id="Phobius"/>
    </source>
</evidence>
<dbReference type="AlphaFoldDB" id="A0A2T3ALH0"/>
<dbReference type="Proteomes" id="UP000241462">
    <property type="component" value="Unassembled WGS sequence"/>
</dbReference>
<reference evidence="3 4" key="1">
    <citation type="journal article" date="2018" name="Mycol. Prog.">
        <title>Coniella lustricola, a new species from submerged detritus.</title>
        <authorList>
            <person name="Raudabaugh D.B."/>
            <person name="Iturriaga T."/>
            <person name="Carver A."/>
            <person name="Mondo S."/>
            <person name="Pangilinan J."/>
            <person name="Lipzen A."/>
            <person name="He G."/>
            <person name="Amirebrahimi M."/>
            <person name="Grigoriev I.V."/>
            <person name="Miller A.N."/>
        </authorList>
    </citation>
    <scope>NUCLEOTIDE SEQUENCE [LARGE SCALE GENOMIC DNA]</scope>
    <source>
        <strain evidence="3 4">B22-T-1</strain>
    </source>
</reference>
<evidence type="ECO:0000256" key="2">
    <source>
        <dbReference type="SAM" id="SignalP"/>
    </source>
</evidence>
<name>A0A2T3ALH0_9PEZI</name>
<evidence type="ECO:0000313" key="4">
    <source>
        <dbReference type="Proteomes" id="UP000241462"/>
    </source>
</evidence>
<keyword evidence="1" id="KW-0812">Transmembrane</keyword>
<keyword evidence="2" id="KW-0732">Signal</keyword>
<gene>
    <name evidence="3" type="ORF">BD289DRAFT_218628</name>
</gene>
<keyword evidence="1" id="KW-0472">Membrane</keyword>
<keyword evidence="1" id="KW-1133">Transmembrane helix</keyword>
<organism evidence="3 4">
    <name type="scientific">Coniella lustricola</name>
    <dbReference type="NCBI Taxonomy" id="2025994"/>
    <lineage>
        <taxon>Eukaryota</taxon>
        <taxon>Fungi</taxon>
        <taxon>Dikarya</taxon>
        <taxon>Ascomycota</taxon>
        <taxon>Pezizomycotina</taxon>
        <taxon>Sordariomycetes</taxon>
        <taxon>Sordariomycetidae</taxon>
        <taxon>Diaporthales</taxon>
        <taxon>Schizoparmaceae</taxon>
        <taxon>Coniella</taxon>
    </lineage>
</organism>
<dbReference type="EMBL" id="KZ678376">
    <property type="protein sequence ID" value="PSS03210.1"/>
    <property type="molecule type" value="Genomic_DNA"/>
</dbReference>